<dbReference type="GO" id="GO:0005886">
    <property type="term" value="C:plasma membrane"/>
    <property type="evidence" value="ECO:0007669"/>
    <property type="project" value="TreeGrafter"/>
</dbReference>
<evidence type="ECO:0000313" key="14">
    <source>
        <dbReference type="Proteomes" id="UP001293169"/>
    </source>
</evidence>
<feature type="domain" description="GGDEF" evidence="7">
    <location>
        <begin position="382"/>
        <end position="512"/>
    </location>
</feature>
<dbReference type="Proteomes" id="UP001293169">
    <property type="component" value="Unassembled WGS sequence"/>
</dbReference>
<dbReference type="InterPro" id="IPR043128">
    <property type="entry name" value="Rev_trsase/Diguanyl_cyclase"/>
</dbReference>
<evidence type="ECO:0000313" key="13">
    <source>
        <dbReference type="Proteomes" id="UP000288843"/>
    </source>
</evidence>
<dbReference type="Gene3D" id="3.30.450.20">
    <property type="entry name" value="PAS domain"/>
    <property type="match status" value="1"/>
</dbReference>
<gene>
    <name evidence="11" type="primary">ydaM_2</name>
    <name evidence="10" type="ORF">DN603_13765</name>
    <name evidence="8" type="ORF">I8Y23_000250</name>
    <name evidence="11" type="ORF">SAMEA2273876_02853</name>
    <name evidence="9" type="ORF">U5E74_09760</name>
</gene>
<dbReference type="GO" id="GO:1902201">
    <property type="term" value="P:negative regulation of bacterial-type flagellum-dependent cell motility"/>
    <property type="evidence" value="ECO:0007669"/>
    <property type="project" value="TreeGrafter"/>
</dbReference>
<evidence type="ECO:0000259" key="7">
    <source>
        <dbReference type="PROSITE" id="PS50887"/>
    </source>
</evidence>
<dbReference type="InterPro" id="IPR050469">
    <property type="entry name" value="Diguanylate_Cyclase"/>
</dbReference>
<dbReference type="InterPro" id="IPR000160">
    <property type="entry name" value="GGDEF_dom"/>
</dbReference>
<feature type="transmembrane region" description="Helical" evidence="6">
    <location>
        <begin position="7"/>
        <end position="34"/>
    </location>
</feature>
<dbReference type="FunFam" id="3.30.70.270:FF:000001">
    <property type="entry name" value="Diguanylate cyclase domain protein"/>
    <property type="match status" value="1"/>
</dbReference>
<evidence type="ECO:0000313" key="10">
    <source>
        <dbReference type="EMBL" id="RWT22442.1"/>
    </source>
</evidence>
<dbReference type="GO" id="GO:0043709">
    <property type="term" value="P:cell adhesion involved in single-species biofilm formation"/>
    <property type="evidence" value="ECO:0007669"/>
    <property type="project" value="TreeGrafter"/>
</dbReference>
<dbReference type="CDD" id="cd18774">
    <property type="entry name" value="PDC2_HK_sensor"/>
    <property type="match status" value="1"/>
</dbReference>
<dbReference type="NCBIfam" id="TIGR00254">
    <property type="entry name" value="GGDEF"/>
    <property type="match status" value="1"/>
</dbReference>
<reference evidence="8" key="4">
    <citation type="submission" date="2020-11" db="EMBL/GenBank/DDBJ databases">
        <authorList>
            <consortium name="NCBI Pathogen Detection Project"/>
        </authorList>
    </citation>
    <scope>NUCLEOTIDE SEQUENCE</scope>
    <source>
        <strain evidence="8">MISC063</strain>
    </source>
</reference>
<dbReference type="EMBL" id="JAXUDK010000005">
    <property type="protein sequence ID" value="MDZ7465944.1"/>
    <property type="molecule type" value="Genomic_DNA"/>
</dbReference>
<dbReference type="PROSITE" id="PS50887">
    <property type="entry name" value="GGDEF"/>
    <property type="match status" value="1"/>
</dbReference>
<evidence type="ECO:0000313" key="11">
    <source>
        <dbReference type="EMBL" id="SBM17820.1"/>
    </source>
</evidence>
<dbReference type="EMBL" id="DACSEA010000001">
    <property type="protein sequence ID" value="HAT1603978.1"/>
    <property type="molecule type" value="Genomic_DNA"/>
</dbReference>
<keyword evidence="6" id="KW-0472">Membrane</keyword>
<evidence type="ECO:0000256" key="6">
    <source>
        <dbReference type="SAM" id="Phobius"/>
    </source>
</evidence>
<reference evidence="8" key="2">
    <citation type="journal article" date="2018" name="Genome Biol.">
        <title>SKESA: strategic k-mer extension for scrupulous assemblies.</title>
        <authorList>
            <person name="Souvorov A."/>
            <person name="Agarwala R."/>
            <person name="Lipman D.J."/>
        </authorList>
    </citation>
    <scope>NUCLEOTIDE SEQUENCE</scope>
    <source>
        <strain evidence="8">MISC063</strain>
    </source>
</reference>
<comment type="caution">
    <text evidence="10">The sequence shown here is derived from an EMBL/GenBank/DDBJ whole genome shotgun (WGS) entry which is preliminary data.</text>
</comment>
<proteinExistence type="predicted"/>
<sequence length="514" mass="56750">MFQKKPFLLSLLIALYSGGVILTTFLLLGGIYFFQKKEIEDSLLESNLAYAMKIADTTDRYLAMAQRELAWTASELHSTDASVARYEVERLRLRSAVFNSVGVVDAKAAIIATSPYLPALTGVRVHSAASQNALAVQKPLISGPFTSIAGNDMIMLSHPLRSPDGHYLGYLGGSIYLKKQSMLSDIISLHFYKDNVSVTIVDRDGKVIFNTAPTMTRSPVNLTPQLKTYMSNNLNGSFAGRDYLVGYAGLKKSNWNIIVSTPSEVVTSMLFNTVKKISGLVLAILFFITTGVAFLSSRIAKPLEQLARLVQTNDSLTSPEKLSSIRAWYQEAYLLREAMEKRFRLVSAQFAALSDEAMTDPLTGLYNRRGFYEQLTYIKNLKNQCAIAVDIDHFKAINDRFGHSTGDDVLVHTADLLRLTCRKEDVISRFGGEEFVILLTETTLAGSAAIAERIRQVISATEFSEAGHLTVSIGVAGLKDYEGDYERLLMAADSALYQAKRQGRNRVVVSGHSQ</sequence>
<dbReference type="PANTHER" id="PTHR45138:SF9">
    <property type="entry name" value="DIGUANYLATE CYCLASE DGCM-RELATED"/>
    <property type="match status" value="1"/>
</dbReference>
<keyword evidence="4" id="KW-0547">Nucleotide-binding</keyword>
<dbReference type="PANTHER" id="PTHR45138">
    <property type="entry name" value="REGULATORY COMPONENTS OF SENSORY TRANSDUCTION SYSTEM"/>
    <property type="match status" value="1"/>
</dbReference>
<keyword evidence="6" id="KW-0812">Transmembrane</keyword>
<protein>
    <recommendedName>
        <fullName evidence="3">diguanylate cyclase</fullName>
        <ecNumber evidence="3">2.7.7.65</ecNumber>
    </recommendedName>
</protein>
<dbReference type="Gene3D" id="3.30.70.270">
    <property type="match status" value="1"/>
</dbReference>
<reference evidence="11 12" key="1">
    <citation type="submission" date="2016-05" db="EMBL/GenBank/DDBJ databases">
        <authorList>
            <consortium name="Pathogen Informatics"/>
        </authorList>
    </citation>
    <scope>NUCLEOTIDE SEQUENCE [LARGE SCALE GENOMIC DNA]</scope>
    <source>
        <strain evidence="11 12">2880STDY5682802</strain>
    </source>
</reference>
<dbReference type="Proteomes" id="UP000864422">
    <property type="component" value="Unassembled WGS sequence"/>
</dbReference>
<keyword evidence="14" id="KW-1185">Reference proteome</keyword>
<dbReference type="Proteomes" id="UP000078124">
    <property type="component" value="Unassembled WGS sequence"/>
</dbReference>
<organism evidence="10 13">
    <name type="scientific">Raoultella planticola</name>
    <name type="common">Klebsiella planticola</name>
    <dbReference type="NCBI Taxonomy" id="575"/>
    <lineage>
        <taxon>Bacteria</taxon>
        <taxon>Pseudomonadati</taxon>
        <taxon>Pseudomonadota</taxon>
        <taxon>Gammaproteobacteria</taxon>
        <taxon>Enterobacterales</taxon>
        <taxon>Enterobacteriaceae</taxon>
        <taxon>Klebsiella/Raoultella group</taxon>
        <taxon>Raoultella</taxon>
    </lineage>
</organism>
<feature type="transmembrane region" description="Helical" evidence="6">
    <location>
        <begin position="277"/>
        <end position="295"/>
    </location>
</feature>
<evidence type="ECO:0000313" key="8">
    <source>
        <dbReference type="EMBL" id="HAT1603978.1"/>
    </source>
</evidence>
<dbReference type="EMBL" id="QKOX01000012">
    <property type="protein sequence ID" value="RWT22442.1"/>
    <property type="molecule type" value="Genomic_DNA"/>
</dbReference>
<evidence type="ECO:0000256" key="1">
    <source>
        <dbReference type="ARBA" id="ARBA00001946"/>
    </source>
</evidence>
<keyword evidence="4" id="KW-0342">GTP-binding</keyword>
<dbReference type="GO" id="GO:0005525">
    <property type="term" value="F:GTP binding"/>
    <property type="evidence" value="ECO:0007669"/>
    <property type="project" value="UniProtKB-KW"/>
</dbReference>
<evidence type="ECO:0000313" key="9">
    <source>
        <dbReference type="EMBL" id="MDZ7465944.1"/>
    </source>
</evidence>
<keyword evidence="9" id="KW-0548">Nucleotidyltransferase</keyword>
<evidence type="ECO:0000313" key="12">
    <source>
        <dbReference type="Proteomes" id="UP000078124"/>
    </source>
</evidence>
<dbReference type="Pfam" id="PF00990">
    <property type="entry name" value="GGDEF"/>
    <property type="match status" value="1"/>
</dbReference>
<evidence type="ECO:0000256" key="5">
    <source>
        <dbReference type="ARBA" id="ARBA00034247"/>
    </source>
</evidence>
<reference evidence="9 14" key="5">
    <citation type="submission" date="2023-12" db="EMBL/GenBank/DDBJ databases">
        <title>N/s.</title>
        <authorList>
            <person name="Dale J."/>
        </authorList>
    </citation>
    <scope>NUCLEOTIDE SEQUENCE [LARGE SCALE GENOMIC DNA]</scope>
    <source>
        <strain evidence="9 14">2023EL-01226</strain>
    </source>
</reference>
<evidence type="ECO:0000256" key="4">
    <source>
        <dbReference type="ARBA" id="ARBA00023134"/>
    </source>
</evidence>
<comment type="catalytic activity">
    <reaction evidence="5">
        <text>2 GTP = 3',3'-c-di-GMP + 2 diphosphate</text>
        <dbReference type="Rhea" id="RHEA:24898"/>
        <dbReference type="ChEBI" id="CHEBI:33019"/>
        <dbReference type="ChEBI" id="CHEBI:37565"/>
        <dbReference type="ChEBI" id="CHEBI:58805"/>
        <dbReference type="EC" id="2.7.7.65"/>
    </reaction>
</comment>
<dbReference type="CDD" id="cd01949">
    <property type="entry name" value="GGDEF"/>
    <property type="match status" value="1"/>
</dbReference>
<reference evidence="10 13" key="3">
    <citation type="submission" date="2018-06" db="EMBL/GenBank/DDBJ databases">
        <title>Carbapenemase-producing Enterobacteriaceae present in wastewater treatment plant effluent and nearby surface waters in the US.</title>
        <authorList>
            <person name="Mathys D.A."/>
            <person name="Mollenkopf D.F."/>
            <person name="Feicht S.M."/>
            <person name="Adams R.J."/>
            <person name="Albers A.L."/>
            <person name="Stuever D.M."/>
            <person name="Daniels J.B."/>
            <person name="Wittum T.E."/>
        </authorList>
    </citation>
    <scope>NUCLEOTIDE SEQUENCE [LARGE SCALE GENOMIC DNA]</scope>
    <source>
        <strain evidence="10 13">GEO_47_Down_B</strain>
    </source>
</reference>
<comment type="cofactor">
    <cofactor evidence="1">
        <name>Mg(2+)</name>
        <dbReference type="ChEBI" id="CHEBI:18420"/>
    </cofactor>
</comment>
<name>A0A443VMC2_RAOPL</name>
<evidence type="ECO:0000256" key="3">
    <source>
        <dbReference type="ARBA" id="ARBA00012528"/>
    </source>
</evidence>
<dbReference type="AlphaFoldDB" id="A0A443VMC2"/>
<comment type="pathway">
    <text evidence="2">Purine metabolism; 3',5'-cyclic di-GMP biosynthesis.</text>
</comment>
<evidence type="ECO:0000256" key="2">
    <source>
        <dbReference type="ARBA" id="ARBA00004665"/>
    </source>
</evidence>
<dbReference type="Proteomes" id="UP000288843">
    <property type="component" value="Unassembled WGS sequence"/>
</dbReference>
<keyword evidence="9" id="KW-0808">Transferase</keyword>
<dbReference type="InterPro" id="IPR029787">
    <property type="entry name" value="Nucleotide_cyclase"/>
</dbReference>
<dbReference type="CDD" id="cd18773">
    <property type="entry name" value="PDC1_HK_sensor"/>
    <property type="match status" value="1"/>
</dbReference>
<dbReference type="GO" id="GO:0052621">
    <property type="term" value="F:diguanylate cyclase activity"/>
    <property type="evidence" value="ECO:0007669"/>
    <property type="project" value="UniProtKB-EC"/>
</dbReference>
<dbReference type="EC" id="2.7.7.65" evidence="3"/>
<dbReference type="EMBL" id="FLAC01000010">
    <property type="protein sequence ID" value="SBM17820.1"/>
    <property type="molecule type" value="Genomic_DNA"/>
</dbReference>
<keyword evidence="6" id="KW-1133">Transmembrane helix</keyword>
<accession>A0A443VMC2</accession>
<dbReference type="SUPFAM" id="SSF55073">
    <property type="entry name" value="Nucleotide cyclase"/>
    <property type="match status" value="1"/>
</dbReference>
<dbReference type="GeneID" id="57429987"/>
<dbReference type="SMART" id="SM00267">
    <property type="entry name" value="GGDEF"/>
    <property type="match status" value="1"/>
</dbReference>
<dbReference type="RefSeq" id="WP_032700262.1">
    <property type="nucleotide sequence ID" value="NZ_ABZSJN020000187.1"/>
</dbReference>